<proteinExistence type="predicted"/>
<keyword evidence="2" id="KW-1185">Reference proteome</keyword>
<dbReference type="AlphaFoldDB" id="A0A166LDI6"/>
<dbReference type="OrthoDB" id="10063670at2759"/>
<protein>
    <submittedName>
        <fullName evidence="1">Uncharacterized protein</fullName>
    </submittedName>
</protein>
<dbReference type="Proteomes" id="UP000076532">
    <property type="component" value="Unassembled WGS sequence"/>
</dbReference>
<sequence length="51" mass="5098">CNLPPGTCYSGAGFIMGSAIVGDPSATTVCNLGLRTCMATCGTMVPFDPTP</sequence>
<dbReference type="EMBL" id="KV417537">
    <property type="protein sequence ID" value="KZP22840.1"/>
    <property type="molecule type" value="Genomic_DNA"/>
</dbReference>
<reference evidence="1 2" key="1">
    <citation type="journal article" date="2016" name="Mol. Biol. Evol.">
        <title>Comparative Genomics of Early-Diverging Mushroom-Forming Fungi Provides Insights into the Origins of Lignocellulose Decay Capabilities.</title>
        <authorList>
            <person name="Nagy L.G."/>
            <person name="Riley R."/>
            <person name="Tritt A."/>
            <person name="Adam C."/>
            <person name="Daum C."/>
            <person name="Floudas D."/>
            <person name="Sun H."/>
            <person name="Yadav J.S."/>
            <person name="Pangilinan J."/>
            <person name="Larsson K.H."/>
            <person name="Matsuura K."/>
            <person name="Barry K."/>
            <person name="Labutti K."/>
            <person name="Kuo R."/>
            <person name="Ohm R.A."/>
            <person name="Bhattacharya S.S."/>
            <person name="Shirouzu T."/>
            <person name="Yoshinaga Y."/>
            <person name="Martin F.M."/>
            <person name="Grigoriev I.V."/>
            <person name="Hibbett D.S."/>
        </authorList>
    </citation>
    <scope>NUCLEOTIDE SEQUENCE [LARGE SCALE GENOMIC DNA]</scope>
    <source>
        <strain evidence="1 2">CBS 109695</strain>
    </source>
</reference>
<name>A0A166LDI6_9AGAM</name>
<feature type="non-terminal residue" evidence="1">
    <location>
        <position position="1"/>
    </location>
</feature>
<gene>
    <name evidence="1" type="ORF">FIBSPDRAFT_738612</name>
</gene>
<evidence type="ECO:0000313" key="1">
    <source>
        <dbReference type="EMBL" id="KZP22840.1"/>
    </source>
</evidence>
<organism evidence="1 2">
    <name type="scientific">Athelia psychrophila</name>
    <dbReference type="NCBI Taxonomy" id="1759441"/>
    <lineage>
        <taxon>Eukaryota</taxon>
        <taxon>Fungi</taxon>
        <taxon>Dikarya</taxon>
        <taxon>Basidiomycota</taxon>
        <taxon>Agaricomycotina</taxon>
        <taxon>Agaricomycetes</taxon>
        <taxon>Agaricomycetidae</taxon>
        <taxon>Atheliales</taxon>
        <taxon>Atheliaceae</taxon>
        <taxon>Athelia</taxon>
    </lineage>
</organism>
<evidence type="ECO:0000313" key="2">
    <source>
        <dbReference type="Proteomes" id="UP000076532"/>
    </source>
</evidence>
<accession>A0A166LDI6</accession>